<protein>
    <submittedName>
        <fullName evidence="3">Uncharacterized protein</fullName>
    </submittedName>
</protein>
<dbReference type="AlphaFoldDB" id="A0A1B4V169"/>
<feature type="region of interest" description="Disordered" evidence="1">
    <location>
        <begin position="68"/>
        <end position="95"/>
    </location>
</feature>
<keyword evidence="4" id="KW-1185">Reference proteome</keyword>
<gene>
    <name evidence="3" type="ORF">SVA_0522</name>
</gene>
<evidence type="ECO:0000256" key="1">
    <source>
        <dbReference type="SAM" id="MobiDB-lite"/>
    </source>
</evidence>
<proteinExistence type="predicted"/>
<dbReference type="KEGG" id="sva:SVA_0522"/>
<feature type="signal peptide" evidence="2">
    <location>
        <begin position="1"/>
        <end position="23"/>
    </location>
</feature>
<keyword evidence="2" id="KW-0732">Signal</keyword>
<evidence type="ECO:0000256" key="2">
    <source>
        <dbReference type="SAM" id="SignalP"/>
    </source>
</evidence>
<name>A0A1B4V169_9GAMM</name>
<organism evidence="3 4">
    <name type="scientific">Sulfurifustis variabilis</name>
    <dbReference type="NCBI Taxonomy" id="1675686"/>
    <lineage>
        <taxon>Bacteria</taxon>
        <taxon>Pseudomonadati</taxon>
        <taxon>Pseudomonadota</taxon>
        <taxon>Gammaproteobacteria</taxon>
        <taxon>Acidiferrobacterales</taxon>
        <taxon>Acidiferrobacteraceae</taxon>
        <taxon>Sulfurifustis</taxon>
    </lineage>
</organism>
<sequence length="95" mass="10220">MRREVTAAASLLCALLAPVLAFAGTAECRIGERAVACEHVEQCVARGGIPRIREDMLKCCFADGRCTDAGSRSDRDRLDAGAPPYRKTKDHASGR</sequence>
<reference evidence="3 4" key="1">
    <citation type="submission" date="2015-08" db="EMBL/GenBank/DDBJ databases">
        <title>Complete genome sequence of Sulfurifustis variabilis.</title>
        <authorList>
            <person name="Miura A."/>
            <person name="Kojima H."/>
            <person name="Fukui M."/>
        </authorList>
    </citation>
    <scope>NUCLEOTIDE SEQUENCE [LARGE SCALE GENOMIC DNA]</scope>
    <source>
        <strain evidence="4">skN76</strain>
    </source>
</reference>
<evidence type="ECO:0000313" key="3">
    <source>
        <dbReference type="EMBL" id="BAU47103.1"/>
    </source>
</evidence>
<evidence type="ECO:0000313" key="4">
    <source>
        <dbReference type="Proteomes" id="UP000218899"/>
    </source>
</evidence>
<dbReference type="Proteomes" id="UP000218899">
    <property type="component" value="Chromosome"/>
</dbReference>
<accession>A0A1B4V169</accession>
<dbReference type="RefSeq" id="WP_096458366.1">
    <property type="nucleotide sequence ID" value="NZ_AP014936.1"/>
</dbReference>
<feature type="chain" id="PRO_5008571060" evidence="2">
    <location>
        <begin position="24"/>
        <end position="95"/>
    </location>
</feature>
<dbReference type="EMBL" id="AP014936">
    <property type="protein sequence ID" value="BAU47103.1"/>
    <property type="molecule type" value="Genomic_DNA"/>
</dbReference>